<gene>
    <name evidence="6" type="ORF">JW984_16385</name>
</gene>
<comment type="caution">
    <text evidence="6">The sequence shown here is derived from an EMBL/GenBank/DDBJ whole genome shotgun (WGS) entry which is preliminary data.</text>
</comment>
<keyword evidence="4" id="KW-0408">Iron</keyword>
<organism evidence="6 7">
    <name type="scientific">Candidatus Zymogenus saltonus</name>
    <dbReference type="NCBI Taxonomy" id="2844893"/>
    <lineage>
        <taxon>Bacteria</taxon>
        <taxon>Deltaproteobacteria</taxon>
        <taxon>Candidatus Zymogenia</taxon>
        <taxon>Candidatus Zymogeniales</taxon>
        <taxon>Candidatus Zymogenaceae</taxon>
        <taxon>Candidatus Zymogenus</taxon>
    </lineage>
</organism>
<name>A0A9D8PSG9_9DELT</name>
<dbReference type="Pfam" id="PF12831">
    <property type="entry name" value="FAD_oxidored"/>
    <property type="match status" value="1"/>
</dbReference>
<proteinExistence type="predicted"/>
<sequence>MGDTYHESSREIPVFDSVDVIVCGGGTSGIFAALAAARGGAETFLIEKEGFLGGTATSYLVNPLPEMMGKGGLIGEFMDRMAELGGYVKHDPADVVYDFSLANTYDVELFKDVALEMLNDAGVKILLHTMAVRSILEEGTIKGIIVENKSGRQAVMGKRAIDCTGDGDVSAFSGAPFEKGRKKDGLMPSVSLLFHLQNEGKLKDNPAIPVGGIFLLAPVLMGLAREKGIDYEIPYDASFLVPMPVSRGRLLVNLAHVKNVDGTKAEDLTRAHIALRKQIREAVDLLKNHPYFQDAYVATTATNIYVRETRRITGEYVITEEDALSGRSFEDAVASCRYMIDVHPIDDTEVGRYDNHPPFDIPYRSLVPLKVENLLMAGRCVSSDRVAQSALRISGTCMSTGEAAGTAAALSVVEGLSPRELDGKLVKTLLEKNGVNIRPDESRMPKKCMLD</sequence>
<evidence type="ECO:0000256" key="4">
    <source>
        <dbReference type="ARBA" id="ARBA00023004"/>
    </source>
</evidence>
<evidence type="ECO:0000313" key="6">
    <source>
        <dbReference type="EMBL" id="MBN1574775.1"/>
    </source>
</evidence>
<dbReference type="AlphaFoldDB" id="A0A9D8PSG9"/>
<keyword evidence="3" id="KW-0560">Oxidoreductase</keyword>
<evidence type="ECO:0000313" key="7">
    <source>
        <dbReference type="Proteomes" id="UP000809273"/>
    </source>
</evidence>
<dbReference type="GO" id="GO:0016491">
    <property type="term" value="F:oxidoreductase activity"/>
    <property type="evidence" value="ECO:0007669"/>
    <property type="project" value="UniProtKB-KW"/>
</dbReference>
<evidence type="ECO:0000256" key="1">
    <source>
        <dbReference type="ARBA" id="ARBA00022485"/>
    </source>
</evidence>
<dbReference type="Gene3D" id="3.50.50.60">
    <property type="entry name" value="FAD/NAD(P)-binding domain"/>
    <property type="match status" value="1"/>
</dbReference>
<dbReference type="InterPro" id="IPR039650">
    <property type="entry name" value="HdrA-like"/>
</dbReference>
<evidence type="ECO:0000256" key="2">
    <source>
        <dbReference type="ARBA" id="ARBA00022723"/>
    </source>
</evidence>
<dbReference type="GO" id="GO:0051539">
    <property type="term" value="F:4 iron, 4 sulfur cluster binding"/>
    <property type="evidence" value="ECO:0007669"/>
    <property type="project" value="UniProtKB-KW"/>
</dbReference>
<dbReference type="InterPro" id="IPR036188">
    <property type="entry name" value="FAD/NAD-bd_sf"/>
</dbReference>
<dbReference type="PANTHER" id="PTHR43498:SF1">
    <property type="entry name" value="COB--COM HETERODISULFIDE REDUCTASE IRON-SULFUR SUBUNIT A"/>
    <property type="match status" value="1"/>
</dbReference>
<reference evidence="6" key="2">
    <citation type="submission" date="2021-01" db="EMBL/GenBank/DDBJ databases">
        <authorList>
            <person name="Hahn C.R."/>
            <person name="Youssef N.H."/>
            <person name="Elshahed M."/>
        </authorList>
    </citation>
    <scope>NUCLEOTIDE SEQUENCE</scope>
    <source>
        <strain evidence="6">Zod_Metabat.24</strain>
    </source>
</reference>
<dbReference type="GO" id="GO:0046872">
    <property type="term" value="F:metal ion binding"/>
    <property type="evidence" value="ECO:0007669"/>
    <property type="project" value="UniProtKB-KW"/>
</dbReference>
<dbReference type="SUPFAM" id="SSF51905">
    <property type="entry name" value="FAD/NAD(P)-binding domain"/>
    <property type="match status" value="1"/>
</dbReference>
<reference evidence="6" key="1">
    <citation type="journal article" date="2021" name="Environ. Microbiol.">
        <title>Genomic characterization of three novel Desulfobacterota classes expand the metabolic and phylogenetic diversity of the phylum.</title>
        <authorList>
            <person name="Murphy C.L."/>
            <person name="Biggerstaff J."/>
            <person name="Eichhorn A."/>
            <person name="Ewing E."/>
            <person name="Shahan R."/>
            <person name="Soriano D."/>
            <person name="Stewart S."/>
            <person name="VanMol K."/>
            <person name="Walker R."/>
            <person name="Walters P."/>
            <person name="Elshahed M.S."/>
            <person name="Youssef N.H."/>
        </authorList>
    </citation>
    <scope>NUCLEOTIDE SEQUENCE</scope>
    <source>
        <strain evidence="6">Zod_Metabat.24</strain>
    </source>
</reference>
<protein>
    <submittedName>
        <fullName evidence="6">FAD-dependent oxidoreductase</fullName>
    </submittedName>
</protein>
<evidence type="ECO:0000256" key="5">
    <source>
        <dbReference type="ARBA" id="ARBA00023014"/>
    </source>
</evidence>
<dbReference type="EMBL" id="JAFGIX010000088">
    <property type="protein sequence ID" value="MBN1574775.1"/>
    <property type="molecule type" value="Genomic_DNA"/>
</dbReference>
<dbReference type="PANTHER" id="PTHR43498">
    <property type="entry name" value="FERREDOXIN:COB-COM HETERODISULFIDE REDUCTASE SUBUNIT A"/>
    <property type="match status" value="1"/>
</dbReference>
<dbReference type="Proteomes" id="UP000809273">
    <property type="component" value="Unassembled WGS sequence"/>
</dbReference>
<keyword evidence="5" id="KW-0411">Iron-sulfur</keyword>
<evidence type="ECO:0000256" key="3">
    <source>
        <dbReference type="ARBA" id="ARBA00023002"/>
    </source>
</evidence>
<keyword evidence="2" id="KW-0479">Metal-binding</keyword>
<accession>A0A9D8PSG9</accession>
<keyword evidence="1" id="KW-0004">4Fe-4S</keyword>